<protein>
    <recommendedName>
        <fullName evidence="4">Type 1 encapsulin shell protein</fullName>
    </recommendedName>
</protein>
<comment type="caution">
    <text evidence="6">The sequence shown here is derived from an EMBL/GenBank/DDBJ whole genome shotgun (WGS) entry which is preliminary data.</text>
</comment>
<proteinExistence type="inferred from homology"/>
<reference evidence="5 8" key="2">
    <citation type="submission" date="2020-07" db="EMBL/GenBank/DDBJ databases">
        <title>Sequencing the genomes of 1000 actinobacteria strains.</title>
        <authorList>
            <person name="Klenk H.-P."/>
        </authorList>
    </citation>
    <scope>NUCLEOTIDE SEQUENCE [LARGE SCALE GENOMIC DNA]</scope>
    <source>
        <strain evidence="5 8">DSM 23870</strain>
    </source>
</reference>
<sequence length="267" mass="27959">MTDHLLRGLAPITDAVWDMLDDEAKTRLSTALGARKLVDFAGPHGWQHSATNLGRVGPVVAAPADAVIARTRSVLPLAEVRADFTLSRSELDAGARGALDVDLGALDAAARRIATVENAAVFAGWDAVGITGITQATPHPPISRDDDPRRFAQQVAAAVAVLKDAGIDGPYGLALGRDDWVNVVGGNDAGGQSLLEHLRRILDGPVEYTPGAEGAVVLSLRGGDFVFDSGEDLSLGYSSHTSESVSLYLEETFSFRVATPEAAIALV</sequence>
<dbReference type="OrthoDB" id="2922at2"/>
<dbReference type="NCBIfam" id="NF041155">
    <property type="entry name" value="encap_f1"/>
    <property type="match status" value="1"/>
</dbReference>
<evidence type="ECO:0000313" key="7">
    <source>
        <dbReference type="Proteomes" id="UP000292686"/>
    </source>
</evidence>
<evidence type="ECO:0000256" key="3">
    <source>
        <dbReference type="ARBA" id="ARBA00033787"/>
    </source>
</evidence>
<dbReference type="RefSeq" id="WP_129174471.1">
    <property type="nucleotide sequence ID" value="NZ_JACCBI010000001.1"/>
</dbReference>
<dbReference type="InterPro" id="IPR051429">
    <property type="entry name" value="Encapsulin_nc"/>
</dbReference>
<dbReference type="Proteomes" id="UP000292686">
    <property type="component" value="Unassembled WGS sequence"/>
</dbReference>
<comment type="similarity">
    <text evidence="2">Belongs to the encapsulin family. Family 1 subfamily.</text>
</comment>
<dbReference type="AlphaFoldDB" id="A0A4Q2M5S2"/>
<dbReference type="PIRSF" id="PIRSF019254">
    <property type="entry name" value="CFP29"/>
    <property type="match status" value="1"/>
</dbReference>
<evidence type="ECO:0000256" key="4">
    <source>
        <dbReference type="ARBA" id="ARBA00050023"/>
    </source>
</evidence>
<dbReference type="Pfam" id="PF04454">
    <property type="entry name" value="Linocin_M18"/>
    <property type="match status" value="1"/>
</dbReference>
<organism evidence="6 7">
    <name type="scientific">Agromyces atrinae</name>
    <dbReference type="NCBI Taxonomy" id="592376"/>
    <lineage>
        <taxon>Bacteria</taxon>
        <taxon>Bacillati</taxon>
        <taxon>Actinomycetota</taxon>
        <taxon>Actinomycetes</taxon>
        <taxon>Micrococcales</taxon>
        <taxon>Microbacteriaceae</taxon>
        <taxon>Agromyces</taxon>
    </lineage>
</organism>
<reference evidence="6 7" key="1">
    <citation type="submission" date="2019-01" db="EMBL/GenBank/DDBJ databases">
        <title>Agromyces.</title>
        <authorList>
            <person name="Li J."/>
        </authorList>
    </citation>
    <scope>NUCLEOTIDE SEQUENCE [LARGE SCALE GENOMIC DNA]</scope>
    <source>
        <strain evidence="6 7">DSM 23870</strain>
    </source>
</reference>
<evidence type="ECO:0000313" key="6">
    <source>
        <dbReference type="EMBL" id="RXZ86617.1"/>
    </source>
</evidence>
<dbReference type="EMBL" id="SDPM01000004">
    <property type="protein sequence ID" value="RXZ86617.1"/>
    <property type="molecule type" value="Genomic_DNA"/>
</dbReference>
<dbReference type="GO" id="GO:0140737">
    <property type="term" value="C:encapsulin nanocompartment"/>
    <property type="evidence" value="ECO:0007669"/>
    <property type="project" value="UniProtKB-SubCell"/>
</dbReference>
<dbReference type="EMBL" id="JACCBI010000001">
    <property type="protein sequence ID" value="NYD66290.1"/>
    <property type="molecule type" value="Genomic_DNA"/>
</dbReference>
<keyword evidence="7" id="KW-1185">Reference proteome</keyword>
<comment type="subcellular location">
    <subcellularLocation>
        <location evidence="1">Encapsulin nanocompartment</location>
    </subcellularLocation>
</comment>
<evidence type="ECO:0000313" key="5">
    <source>
        <dbReference type="EMBL" id="NYD66290.1"/>
    </source>
</evidence>
<gene>
    <name evidence="5" type="ORF">BJ972_000809</name>
    <name evidence="6" type="ORF">ESP50_09500</name>
</gene>
<dbReference type="InterPro" id="IPR007544">
    <property type="entry name" value="ENCAP"/>
</dbReference>
<dbReference type="PANTHER" id="PTHR37165">
    <property type="entry name" value="PEPTIDASE U56 FAMILY"/>
    <property type="match status" value="1"/>
</dbReference>
<evidence type="ECO:0000313" key="8">
    <source>
        <dbReference type="Proteomes" id="UP000581087"/>
    </source>
</evidence>
<dbReference type="Proteomes" id="UP000581087">
    <property type="component" value="Unassembled WGS sequence"/>
</dbReference>
<keyword evidence="3" id="KW-1284">Encapsulin nanocompartment</keyword>
<dbReference type="PANTHER" id="PTHR37165:SF1">
    <property type="entry name" value="TYPE 1 ENCAPSULIN SHELL PROTEIN"/>
    <property type="match status" value="1"/>
</dbReference>
<accession>A0A4Q2M5S2</accession>
<name>A0A4Q2M5S2_9MICO</name>
<dbReference type="Gene3D" id="3.30.2400.30">
    <property type="match status" value="1"/>
</dbReference>
<evidence type="ECO:0000256" key="2">
    <source>
        <dbReference type="ARBA" id="ARBA00033743"/>
    </source>
</evidence>
<evidence type="ECO:0000256" key="1">
    <source>
        <dbReference type="ARBA" id="ARBA00033738"/>
    </source>
</evidence>
<dbReference type="Gene3D" id="3.30.2320.10">
    <property type="entry name" value="hypothetical protein PF0899 domain"/>
    <property type="match status" value="1"/>
</dbReference>